<dbReference type="CDD" id="cd07377">
    <property type="entry name" value="WHTH_GntR"/>
    <property type="match status" value="1"/>
</dbReference>
<dbReference type="GO" id="GO:0003700">
    <property type="term" value="F:DNA-binding transcription factor activity"/>
    <property type="evidence" value="ECO:0007669"/>
    <property type="project" value="InterPro"/>
</dbReference>
<proteinExistence type="inferred from homology"/>
<keyword evidence="9" id="KW-1185">Reference proteome</keyword>
<evidence type="ECO:0000256" key="3">
    <source>
        <dbReference type="ARBA" id="ARBA00022898"/>
    </source>
</evidence>
<dbReference type="GeneID" id="89589669"/>
<dbReference type="InterPro" id="IPR015421">
    <property type="entry name" value="PyrdxlP-dep_Trfase_major"/>
</dbReference>
<comment type="similarity">
    <text evidence="1">In the C-terminal section; belongs to the class-I pyridoxal-phosphate-dependent aminotransferase family.</text>
</comment>
<dbReference type="Gene3D" id="1.10.10.10">
    <property type="entry name" value="Winged helix-like DNA-binding domain superfamily/Winged helix DNA-binding domain"/>
    <property type="match status" value="1"/>
</dbReference>
<name>A0A0R2I605_CARDV</name>
<evidence type="ECO:0000256" key="5">
    <source>
        <dbReference type="ARBA" id="ARBA00023125"/>
    </source>
</evidence>
<dbReference type="Proteomes" id="UP000051658">
    <property type="component" value="Unassembled WGS sequence"/>
</dbReference>
<dbReference type="SUPFAM" id="SSF53383">
    <property type="entry name" value="PLP-dependent transferases"/>
    <property type="match status" value="1"/>
</dbReference>
<dbReference type="InterPro" id="IPR036388">
    <property type="entry name" value="WH-like_DNA-bd_sf"/>
</dbReference>
<evidence type="ECO:0000256" key="1">
    <source>
        <dbReference type="ARBA" id="ARBA00005384"/>
    </source>
</evidence>
<dbReference type="CDD" id="cd00609">
    <property type="entry name" value="AAT_like"/>
    <property type="match status" value="1"/>
</dbReference>
<dbReference type="RefSeq" id="WP_034568319.1">
    <property type="nucleotide sequence ID" value="NZ_JQBS01000001.1"/>
</dbReference>
<evidence type="ECO:0000256" key="2">
    <source>
        <dbReference type="ARBA" id="ARBA00022576"/>
    </source>
</evidence>
<feature type="domain" description="HTH gntR-type" evidence="7">
    <location>
        <begin position="12"/>
        <end position="80"/>
    </location>
</feature>
<protein>
    <recommendedName>
        <fullName evidence="7">HTH gntR-type domain-containing protein</fullName>
    </recommendedName>
</protein>
<dbReference type="InterPro" id="IPR015424">
    <property type="entry name" value="PyrdxlP-dep_Trfase"/>
</dbReference>
<keyword evidence="5" id="KW-0238">DNA-binding</keyword>
<sequence>MWSLIAYNNQKIPLYQKIMLLIEEQIKIGNLPVGSPIPSERKLAELLEVNRSTVTRAFEELSDRGIIIRKKGSGSYVNTEKWGLQTQPIINWQPLFGVNTAIEKSPYQRKIDALKKSGKMQTYLDLSNGDLPTDLVPALKTPELSWGELIQKENEMTTNQLGILSLRQSVQRHLAKTYQMKVPLEEILITSGTQQGLFLIAQGLLKPGDTIGVEAPSYFYSLPLFQATGVRIVPLPIDKEGVMMGPLAEACLNYSIKMIFINPIFQNPTGSIMSFERKAALLEFCQLRRIPIVEDDVYGGLNFSTDEVTPLKKMDQKNQVIYLGSLSKYVGQHLRIGWMVAPQNIVTQLAHIRHQIDSGLSVLPQILADTFLVKDFVSQQARLKKELSKRAEYAEDWLTERFSDKVQFDEVKGGYHLYARFPELDVKAFNKLLDDLLDENIIVGEGQFFGDTVPGMRISFGHAANKESMAYFSLKI</sequence>
<dbReference type="Gene3D" id="3.40.640.10">
    <property type="entry name" value="Type I PLP-dependent aspartate aminotransferase-like (Major domain)"/>
    <property type="match status" value="1"/>
</dbReference>
<evidence type="ECO:0000256" key="4">
    <source>
        <dbReference type="ARBA" id="ARBA00023015"/>
    </source>
</evidence>
<keyword evidence="6" id="KW-0804">Transcription</keyword>
<dbReference type="Pfam" id="PF00155">
    <property type="entry name" value="Aminotran_1_2"/>
    <property type="match status" value="1"/>
</dbReference>
<dbReference type="eggNOG" id="COG1167">
    <property type="taxonomic scope" value="Bacteria"/>
</dbReference>
<organism evidence="8 9">
    <name type="scientific">Carnobacterium divergens DSM 20623</name>
    <dbReference type="NCBI Taxonomy" id="1449336"/>
    <lineage>
        <taxon>Bacteria</taxon>
        <taxon>Bacillati</taxon>
        <taxon>Bacillota</taxon>
        <taxon>Bacilli</taxon>
        <taxon>Lactobacillales</taxon>
        <taxon>Carnobacteriaceae</taxon>
        <taxon>Carnobacterium</taxon>
    </lineage>
</organism>
<dbReference type="AlphaFoldDB" id="A0A0R2I605"/>
<comment type="caution">
    <text evidence="8">The sequence shown here is derived from an EMBL/GenBank/DDBJ whole genome shotgun (WGS) entry which is preliminary data.</text>
</comment>
<evidence type="ECO:0000259" key="7">
    <source>
        <dbReference type="PROSITE" id="PS50949"/>
    </source>
</evidence>
<dbReference type="SMART" id="SM00345">
    <property type="entry name" value="HTH_GNTR"/>
    <property type="match status" value="1"/>
</dbReference>
<dbReference type="GO" id="GO:0030170">
    <property type="term" value="F:pyridoxal phosphate binding"/>
    <property type="evidence" value="ECO:0007669"/>
    <property type="project" value="InterPro"/>
</dbReference>
<dbReference type="GO" id="GO:0003677">
    <property type="term" value="F:DNA binding"/>
    <property type="evidence" value="ECO:0007669"/>
    <property type="project" value="UniProtKB-KW"/>
</dbReference>
<dbReference type="EMBL" id="JQBS01000001">
    <property type="protein sequence ID" value="KRN57909.1"/>
    <property type="molecule type" value="Genomic_DNA"/>
</dbReference>
<evidence type="ECO:0000313" key="8">
    <source>
        <dbReference type="EMBL" id="KRN57909.1"/>
    </source>
</evidence>
<dbReference type="PATRIC" id="fig|1449336.4.peg.1190"/>
<dbReference type="InterPro" id="IPR036390">
    <property type="entry name" value="WH_DNA-bd_sf"/>
</dbReference>
<dbReference type="SUPFAM" id="SSF46785">
    <property type="entry name" value="Winged helix' DNA-binding domain"/>
    <property type="match status" value="1"/>
</dbReference>
<accession>A0A0R2I605</accession>
<gene>
    <name evidence="8" type="ORF">IV74_GL001165</name>
</gene>
<evidence type="ECO:0000313" key="9">
    <source>
        <dbReference type="Proteomes" id="UP000051658"/>
    </source>
</evidence>
<dbReference type="PRINTS" id="PR00035">
    <property type="entry name" value="HTHGNTR"/>
</dbReference>
<keyword evidence="3" id="KW-0663">Pyridoxal phosphate</keyword>
<dbReference type="Pfam" id="PF00392">
    <property type="entry name" value="GntR"/>
    <property type="match status" value="1"/>
</dbReference>
<keyword evidence="2" id="KW-0808">Transferase</keyword>
<evidence type="ECO:0000256" key="6">
    <source>
        <dbReference type="ARBA" id="ARBA00023163"/>
    </source>
</evidence>
<dbReference type="PANTHER" id="PTHR46577:SF2">
    <property type="entry name" value="TRANSCRIPTIONAL REGULATORY PROTEIN"/>
    <property type="match status" value="1"/>
</dbReference>
<keyword evidence="4" id="KW-0805">Transcription regulation</keyword>
<dbReference type="InterPro" id="IPR051446">
    <property type="entry name" value="HTH_trans_reg/aminotransferase"/>
</dbReference>
<dbReference type="InterPro" id="IPR004839">
    <property type="entry name" value="Aminotransferase_I/II_large"/>
</dbReference>
<dbReference type="GO" id="GO:0008483">
    <property type="term" value="F:transaminase activity"/>
    <property type="evidence" value="ECO:0007669"/>
    <property type="project" value="UniProtKB-KW"/>
</dbReference>
<dbReference type="InterPro" id="IPR000524">
    <property type="entry name" value="Tscrpt_reg_HTH_GntR"/>
</dbReference>
<keyword evidence="2" id="KW-0032">Aminotransferase</keyword>
<dbReference type="PANTHER" id="PTHR46577">
    <property type="entry name" value="HTH-TYPE TRANSCRIPTIONAL REGULATORY PROTEIN GABR"/>
    <property type="match status" value="1"/>
</dbReference>
<dbReference type="PROSITE" id="PS50949">
    <property type="entry name" value="HTH_GNTR"/>
    <property type="match status" value="1"/>
</dbReference>
<reference evidence="8 9" key="1">
    <citation type="journal article" date="2015" name="Genome Announc.">
        <title>Expanding the biotechnology potential of lactobacilli through comparative genomics of 213 strains and associated genera.</title>
        <authorList>
            <person name="Sun Z."/>
            <person name="Harris H.M."/>
            <person name="McCann A."/>
            <person name="Guo C."/>
            <person name="Argimon S."/>
            <person name="Zhang W."/>
            <person name="Yang X."/>
            <person name="Jeffery I.B."/>
            <person name="Cooney J.C."/>
            <person name="Kagawa T.F."/>
            <person name="Liu W."/>
            <person name="Song Y."/>
            <person name="Salvetti E."/>
            <person name="Wrobel A."/>
            <person name="Rasinkangas P."/>
            <person name="Parkhill J."/>
            <person name="Rea M.C."/>
            <person name="O'Sullivan O."/>
            <person name="Ritari J."/>
            <person name="Douillard F.P."/>
            <person name="Paul Ross R."/>
            <person name="Yang R."/>
            <person name="Briner A.E."/>
            <person name="Felis G.E."/>
            <person name="de Vos W.M."/>
            <person name="Barrangou R."/>
            <person name="Klaenhammer T.R."/>
            <person name="Caufield P.W."/>
            <person name="Cui Y."/>
            <person name="Zhang H."/>
            <person name="O'Toole P.W."/>
        </authorList>
    </citation>
    <scope>NUCLEOTIDE SEQUENCE [LARGE SCALE GENOMIC DNA]</scope>
    <source>
        <strain evidence="8 9">DSM 20623</strain>
    </source>
</reference>